<keyword evidence="2" id="KW-1185">Reference proteome</keyword>
<comment type="caution">
    <text evidence="1">The sequence shown here is derived from an EMBL/GenBank/DDBJ whole genome shotgun (WGS) entry which is preliminary data.</text>
</comment>
<evidence type="ECO:0000313" key="2">
    <source>
        <dbReference type="Proteomes" id="UP000790377"/>
    </source>
</evidence>
<evidence type="ECO:0000313" key="1">
    <source>
        <dbReference type="EMBL" id="KAH7914115.1"/>
    </source>
</evidence>
<sequence length="379" mass="42147">MSSLPSHHKNETRSAFDNPWPPVKTISQSLRSLIQLPFTLPVIRADPIYAHPTLKPTKRLDADFSVYQTSESDGICATWLGHAGFLVQLRPQLPTESTRILFDPIFSDFAYPSNLVNGLKRRLSAPCTIHQLPEVDYVVISHNHYDHCDTETLLALWARCTPDRPTRYLVPLGVKDTLTAAGIPEHQIIELDWWESVVYHIPLENSTIEFTCTPCQHTSGRGFLDQKCSLWSSWVVQQKSSVGSITSSVYFAGDTGYQTAVGPCPAFKEIGEKYGPFDLAMIPIWRGATLSFLGQLGYRLADETHLATTHASPEDAILLAVDVRARHSLAMHFATWAGGDDEALEPLVRLMRARKGDWQEEGGFGAIDIGESVVIPVHT</sequence>
<accession>A0ACB8AKX5</accession>
<organism evidence="1 2">
    <name type="scientific">Hygrophoropsis aurantiaca</name>
    <dbReference type="NCBI Taxonomy" id="72124"/>
    <lineage>
        <taxon>Eukaryota</taxon>
        <taxon>Fungi</taxon>
        <taxon>Dikarya</taxon>
        <taxon>Basidiomycota</taxon>
        <taxon>Agaricomycotina</taxon>
        <taxon>Agaricomycetes</taxon>
        <taxon>Agaricomycetidae</taxon>
        <taxon>Boletales</taxon>
        <taxon>Coniophorineae</taxon>
        <taxon>Hygrophoropsidaceae</taxon>
        <taxon>Hygrophoropsis</taxon>
    </lineage>
</organism>
<protein>
    <submittedName>
        <fullName evidence="1">Beta-lactamase superfamily domain-containing protein</fullName>
    </submittedName>
</protein>
<reference evidence="1" key="1">
    <citation type="journal article" date="2021" name="New Phytol.">
        <title>Evolutionary innovations through gain and loss of genes in the ectomycorrhizal Boletales.</title>
        <authorList>
            <person name="Wu G."/>
            <person name="Miyauchi S."/>
            <person name="Morin E."/>
            <person name="Kuo A."/>
            <person name="Drula E."/>
            <person name="Varga T."/>
            <person name="Kohler A."/>
            <person name="Feng B."/>
            <person name="Cao Y."/>
            <person name="Lipzen A."/>
            <person name="Daum C."/>
            <person name="Hundley H."/>
            <person name="Pangilinan J."/>
            <person name="Johnson J."/>
            <person name="Barry K."/>
            <person name="LaButti K."/>
            <person name="Ng V."/>
            <person name="Ahrendt S."/>
            <person name="Min B."/>
            <person name="Choi I.G."/>
            <person name="Park H."/>
            <person name="Plett J.M."/>
            <person name="Magnuson J."/>
            <person name="Spatafora J.W."/>
            <person name="Nagy L.G."/>
            <person name="Henrissat B."/>
            <person name="Grigoriev I.V."/>
            <person name="Yang Z.L."/>
            <person name="Xu J."/>
            <person name="Martin F.M."/>
        </authorList>
    </citation>
    <scope>NUCLEOTIDE SEQUENCE</scope>
    <source>
        <strain evidence="1">ATCC 28755</strain>
    </source>
</reference>
<dbReference type="EMBL" id="MU267618">
    <property type="protein sequence ID" value="KAH7914115.1"/>
    <property type="molecule type" value="Genomic_DNA"/>
</dbReference>
<proteinExistence type="predicted"/>
<dbReference type="Proteomes" id="UP000790377">
    <property type="component" value="Unassembled WGS sequence"/>
</dbReference>
<gene>
    <name evidence="1" type="ORF">BJ138DRAFT_1000776</name>
</gene>
<name>A0ACB8AKX5_9AGAM</name>